<dbReference type="InterPro" id="IPR036188">
    <property type="entry name" value="FAD/NAD-bd_sf"/>
</dbReference>
<name>A0A0F9VFM8_9ZZZZ</name>
<dbReference type="SUPFAM" id="SSF51905">
    <property type="entry name" value="FAD/NAD(P)-binding domain"/>
    <property type="match status" value="1"/>
</dbReference>
<dbReference type="InterPro" id="IPR055178">
    <property type="entry name" value="RsdA/BaiN/AoA(So)-like_dom"/>
</dbReference>
<evidence type="ECO:0000259" key="5">
    <source>
        <dbReference type="Pfam" id="PF22780"/>
    </source>
</evidence>
<dbReference type="InterPro" id="IPR023166">
    <property type="entry name" value="BaiN-like_dom_sf"/>
</dbReference>
<organism evidence="6">
    <name type="scientific">marine sediment metagenome</name>
    <dbReference type="NCBI Taxonomy" id="412755"/>
    <lineage>
        <taxon>unclassified sequences</taxon>
        <taxon>metagenomes</taxon>
        <taxon>ecological metagenomes</taxon>
    </lineage>
</organism>
<dbReference type="PANTHER" id="PTHR42887">
    <property type="entry name" value="OS12G0638800 PROTEIN"/>
    <property type="match status" value="1"/>
</dbReference>
<dbReference type="Gene3D" id="3.50.50.60">
    <property type="entry name" value="FAD/NAD(P)-binding domain"/>
    <property type="match status" value="1"/>
</dbReference>
<keyword evidence="3" id="KW-0274">FAD</keyword>
<dbReference type="Gene3D" id="2.40.30.10">
    <property type="entry name" value="Translation factors"/>
    <property type="match status" value="1"/>
</dbReference>
<dbReference type="Pfam" id="PF22780">
    <property type="entry name" value="HI0933_like_1st"/>
    <property type="match status" value="1"/>
</dbReference>
<accession>A0A0F9VFM8</accession>
<proteinExistence type="predicted"/>
<dbReference type="PRINTS" id="PR00368">
    <property type="entry name" value="FADPNR"/>
</dbReference>
<dbReference type="Gene3D" id="1.10.8.260">
    <property type="entry name" value="HI0933 insert domain-like"/>
    <property type="match status" value="1"/>
</dbReference>
<evidence type="ECO:0000259" key="4">
    <source>
        <dbReference type="Pfam" id="PF03486"/>
    </source>
</evidence>
<gene>
    <name evidence="6" type="ORF">LCGC14_0102800</name>
</gene>
<evidence type="ECO:0000256" key="3">
    <source>
        <dbReference type="ARBA" id="ARBA00022827"/>
    </source>
</evidence>
<evidence type="ECO:0008006" key="7">
    <source>
        <dbReference type="Google" id="ProtNLM"/>
    </source>
</evidence>
<dbReference type="PRINTS" id="PR00411">
    <property type="entry name" value="PNDRDTASEI"/>
</dbReference>
<feature type="domain" description="RsdA/BaiN/AoA(So)-like insert" evidence="5">
    <location>
        <begin position="193"/>
        <end position="359"/>
    </location>
</feature>
<evidence type="ECO:0000313" key="6">
    <source>
        <dbReference type="EMBL" id="KKO02830.1"/>
    </source>
</evidence>
<dbReference type="InterPro" id="IPR057661">
    <property type="entry name" value="RsdA/BaiN/AoA(So)_Rossmann"/>
</dbReference>
<comment type="cofactor">
    <cofactor evidence="1">
        <name>FAD</name>
        <dbReference type="ChEBI" id="CHEBI:57692"/>
    </cofactor>
</comment>
<dbReference type="InterPro" id="IPR004792">
    <property type="entry name" value="BaiN-like"/>
</dbReference>
<dbReference type="SUPFAM" id="SSF160996">
    <property type="entry name" value="HI0933 insert domain-like"/>
    <property type="match status" value="1"/>
</dbReference>
<dbReference type="PANTHER" id="PTHR42887:SF2">
    <property type="entry name" value="OS12G0638800 PROTEIN"/>
    <property type="match status" value="1"/>
</dbReference>
<sequence>MKYDVAVIGGGPAGMIAAGRAGETGARVIIIEKNNILGKKLLITGKGRCNITQAKFDGKDLADKFGREGRFLLYGFSVFGPKQVVDFFENLKLKTKIERGGRIFPKSDKASDVLQVLRSRLIKNGVKILAGKTVKKIIKKNNKIGAIVLENGEEITADKYIIATGGKSYPTLGSSGNGFGWAEDLGHTIVELKPALTPIKIKERWPKQAQGLSLKNVLIIVYQNNKKQDSRFGELLFAHFGITGPIILDVSKKVGELLNPPAARGKVKMTLDLKPALDFEKLDKRLQRDFIKFKKKLFKNSLNDLLPKKLINIIVKLSGIDENKLVDEITKNERHKLVKLLKGMEMTPVELLGFDKAIITSGGVSLKEVDAKTMKSKIIDNLYFAGEILNLDGPTGGYNLQVCWSTGYVAGNSATKFSRP</sequence>
<protein>
    <recommendedName>
        <fullName evidence="7">FAD-dependent oxidoreductase 2 FAD binding domain-containing protein</fullName>
    </recommendedName>
</protein>
<dbReference type="AlphaFoldDB" id="A0A0F9VFM8"/>
<dbReference type="NCBIfam" id="TIGR00275">
    <property type="entry name" value="aminoacetone oxidase family FAD-binding enzyme"/>
    <property type="match status" value="1"/>
</dbReference>
<comment type="caution">
    <text evidence="6">The sequence shown here is derived from an EMBL/GenBank/DDBJ whole genome shotgun (WGS) entry which is preliminary data.</text>
</comment>
<reference evidence="6" key="1">
    <citation type="journal article" date="2015" name="Nature">
        <title>Complex archaea that bridge the gap between prokaryotes and eukaryotes.</title>
        <authorList>
            <person name="Spang A."/>
            <person name="Saw J.H."/>
            <person name="Jorgensen S.L."/>
            <person name="Zaremba-Niedzwiedzka K."/>
            <person name="Martijn J."/>
            <person name="Lind A.E."/>
            <person name="van Eijk R."/>
            <person name="Schleper C."/>
            <person name="Guy L."/>
            <person name="Ettema T.J."/>
        </authorList>
    </citation>
    <scope>NUCLEOTIDE SEQUENCE</scope>
</reference>
<dbReference type="Pfam" id="PF03486">
    <property type="entry name" value="HI0933_like"/>
    <property type="match status" value="1"/>
</dbReference>
<keyword evidence="2" id="KW-0285">Flavoprotein</keyword>
<evidence type="ECO:0000256" key="2">
    <source>
        <dbReference type="ARBA" id="ARBA00022630"/>
    </source>
</evidence>
<dbReference type="EMBL" id="LAZR01000029">
    <property type="protein sequence ID" value="KKO02830.1"/>
    <property type="molecule type" value="Genomic_DNA"/>
</dbReference>
<feature type="domain" description="RsdA/BaiN/AoA(So)-like Rossmann fold-like" evidence="4">
    <location>
        <begin position="4"/>
        <end position="412"/>
    </location>
</feature>
<evidence type="ECO:0000256" key="1">
    <source>
        <dbReference type="ARBA" id="ARBA00001974"/>
    </source>
</evidence>